<evidence type="ECO:0000256" key="7">
    <source>
        <dbReference type="SAM" id="Phobius"/>
    </source>
</evidence>
<evidence type="ECO:0000256" key="1">
    <source>
        <dbReference type="ARBA" id="ARBA00004651"/>
    </source>
</evidence>
<dbReference type="GO" id="GO:0005886">
    <property type="term" value="C:plasma membrane"/>
    <property type="evidence" value="ECO:0007669"/>
    <property type="project" value="UniProtKB-SubCell"/>
</dbReference>
<dbReference type="NCBIfam" id="TIGR00842">
    <property type="entry name" value="bcct"/>
    <property type="match status" value="1"/>
</dbReference>
<reference evidence="8 9" key="1">
    <citation type="submission" date="2019-03" db="EMBL/GenBank/DDBJ databases">
        <title>Paraburkholderia sp. 7MH5, isolated from subtropical forest soil.</title>
        <authorList>
            <person name="Gao Z.-H."/>
            <person name="Qiu L.-H."/>
        </authorList>
    </citation>
    <scope>NUCLEOTIDE SEQUENCE [LARGE SCALE GENOMIC DNA]</scope>
    <source>
        <strain evidence="8 9">7MH5</strain>
    </source>
</reference>
<evidence type="ECO:0000256" key="6">
    <source>
        <dbReference type="ARBA" id="ARBA00023136"/>
    </source>
</evidence>
<evidence type="ECO:0000256" key="3">
    <source>
        <dbReference type="ARBA" id="ARBA00022475"/>
    </source>
</evidence>
<dbReference type="AlphaFoldDB" id="A0A4P7D569"/>
<dbReference type="GO" id="GO:0022857">
    <property type="term" value="F:transmembrane transporter activity"/>
    <property type="evidence" value="ECO:0007669"/>
    <property type="project" value="InterPro"/>
</dbReference>
<feature type="transmembrane region" description="Helical" evidence="7">
    <location>
        <begin position="124"/>
        <end position="148"/>
    </location>
</feature>
<proteinExistence type="predicted"/>
<gene>
    <name evidence="8" type="ORF">E1956_39385</name>
</gene>
<feature type="transmembrane region" description="Helical" evidence="7">
    <location>
        <begin position="32"/>
        <end position="60"/>
    </location>
</feature>
<dbReference type="NCBIfam" id="NF007412">
    <property type="entry name" value="PRK09950.1"/>
    <property type="match status" value="1"/>
</dbReference>
<keyword evidence="4 7" id="KW-0812">Transmembrane</keyword>
<keyword evidence="3" id="KW-1003">Cell membrane</keyword>
<feature type="transmembrane region" description="Helical" evidence="7">
    <location>
        <begin position="306"/>
        <end position="323"/>
    </location>
</feature>
<dbReference type="InterPro" id="IPR000060">
    <property type="entry name" value="BCCT_transptr"/>
</dbReference>
<keyword evidence="5 7" id="KW-1133">Transmembrane helix</keyword>
<evidence type="ECO:0000256" key="5">
    <source>
        <dbReference type="ARBA" id="ARBA00022989"/>
    </source>
</evidence>
<feature type="transmembrane region" description="Helical" evidence="7">
    <location>
        <begin position="249"/>
        <end position="271"/>
    </location>
</feature>
<keyword evidence="9" id="KW-1185">Reference proteome</keyword>
<dbReference type="PANTHER" id="PTHR30047:SF12">
    <property type="entry name" value="BCCT-FAMILY TRANSPORTER"/>
    <property type="match status" value="1"/>
</dbReference>
<dbReference type="EMBL" id="CP038151">
    <property type="protein sequence ID" value="QBR03859.1"/>
    <property type="molecule type" value="Genomic_DNA"/>
</dbReference>
<sequence>MPLTLISLSIIFLSVGGLAAFPKQSIAGAEQVLYWCTTIFASPVLLFAFCSSIFVIGLALSKYGKIRLGEGAPEYSTLSWIFMFILSGLGSSSLYWGFLDWAYYYQTPGLNLPPESQQALKFSVAYSFFHSGLSAWAIYAVGAVAMCYHFHVRKNKGLGLASVIEAITGCRASGPVGRLIDLLFMLCMFGALTISLVLTATTFSRLLATLTGLPDTFTTQVIIILAVSVLFTISSWVGMDGGMKRLSHMVCWGVVALTIYIYLAGPTQFITSNTLSSLGLMLTNFVDMSLFTDPMGDGKFTREWTVFYWLWWISYAPGVALFVTRVSRGRTIREVILAMLLGGCVGVWFVFGVLENYSLHNFMNSVVNVPGVLSHQGGELAISMLLDQLPAGRIVMTFFLFVMAIFLAAHMDAVGYAVSATCTRDLAEGEDPAPADRLFWCIMLTLVPLAMIFSKAPLNTMKTAVIVTAIPFLVVLLLKAYGLLKWLREDYGHVPGHLIEERNASPDMVATDRQRVG</sequence>
<dbReference type="Pfam" id="PF02028">
    <property type="entry name" value="BCCT"/>
    <property type="match status" value="1"/>
</dbReference>
<dbReference type="KEGG" id="ppai:E1956_39385"/>
<evidence type="ECO:0000256" key="4">
    <source>
        <dbReference type="ARBA" id="ARBA00022692"/>
    </source>
</evidence>
<feature type="transmembrane region" description="Helical" evidence="7">
    <location>
        <begin position="80"/>
        <end position="104"/>
    </location>
</feature>
<feature type="transmembrane region" description="Helical" evidence="7">
    <location>
        <begin position="335"/>
        <end position="354"/>
    </location>
</feature>
<keyword evidence="2" id="KW-0813">Transport</keyword>
<feature type="transmembrane region" description="Helical" evidence="7">
    <location>
        <begin position="394"/>
        <end position="418"/>
    </location>
</feature>
<dbReference type="Proteomes" id="UP000295727">
    <property type="component" value="Chromosome 4"/>
</dbReference>
<keyword evidence="6 7" id="KW-0472">Membrane</keyword>
<protein>
    <submittedName>
        <fullName evidence="8">BCCT family transporter</fullName>
    </submittedName>
</protein>
<feature type="transmembrane region" description="Helical" evidence="7">
    <location>
        <begin position="464"/>
        <end position="484"/>
    </location>
</feature>
<evidence type="ECO:0000313" key="8">
    <source>
        <dbReference type="EMBL" id="QBR03859.1"/>
    </source>
</evidence>
<accession>A0A4P7D569</accession>
<feature type="transmembrane region" description="Helical" evidence="7">
    <location>
        <begin position="179"/>
        <end position="197"/>
    </location>
</feature>
<dbReference type="OrthoDB" id="9775735at2"/>
<evidence type="ECO:0000256" key="2">
    <source>
        <dbReference type="ARBA" id="ARBA00022448"/>
    </source>
</evidence>
<dbReference type="PANTHER" id="PTHR30047">
    <property type="entry name" value="HIGH-AFFINITY CHOLINE TRANSPORT PROTEIN-RELATED"/>
    <property type="match status" value="1"/>
</dbReference>
<comment type="subcellular location">
    <subcellularLocation>
        <location evidence="1">Cell membrane</location>
        <topology evidence="1">Multi-pass membrane protein</topology>
    </subcellularLocation>
</comment>
<feature type="transmembrane region" description="Helical" evidence="7">
    <location>
        <begin position="217"/>
        <end position="237"/>
    </location>
</feature>
<organism evidence="8 9">
    <name type="scientific">Paraburkholderia pallida</name>
    <dbReference type="NCBI Taxonomy" id="2547399"/>
    <lineage>
        <taxon>Bacteria</taxon>
        <taxon>Pseudomonadati</taxon>
        <taxon>Pseudomonadota</taxon>
        <taxon>Betaproteobacteria</taxon>
        <taxon>Burkholderiales</taxon>
        <taxon>Burkholderiaceae</taxon>
        <taxon>Paraburkholderia</taxon>
    </lineage>
</organism>
<name>A0A4P7D569_9BURK</name>
<evidence type="ECO:0000313" key="9">
    <source>
        <dbReference type="Proteomes" id="UP000295727"/>
    </source>
</evidence>
<feature type="transmembrane region" description="Helical" evidence="7">
    <location>
        <begin position="438"/>
        <end position="458"/>
    </location>
</feature>